<evidence type="ECO:0000259" key="9">
    <source>
        <dbReference type="PROSITE" id="PS50929"/>
    </source>
</evidence>
<dbReference type="Pfam" id="PF00664">
    <property type="entry name" value="ABC_membrane"/>
    <property type="match status" value="1"/>
</dbReference>
<dbReference type="PROSITE" id="PS50929">
    <property type="entry name" value="ABC_TM1F"/>
    <property type="match status" value="1"/>
</dbReference>
<keyword evidence="6 7" id="KW-0472">Membrane</keyword>
<gene>
    <name evidence="10" type="ORF">IAA64_11230</name>
</gene>
<evidence type="ECO:0000256" key="7">
    <source>
        <dbReference type="SAM" id="Phobius"/>
    </source>
</evidence>
<proteinExistence type="predicted"/>
<evidence type="ECO:0000256" key="6">
    <source>
        <dbReference type="ARBA" id="ARBA00023136"/>
    </source>
</evidence>
<dbReference type="SUPFAM" id="SSF52540">
    <property type="entry name" value="P-loop containing nucleoside triphosphate hydrolases"/>
    <property type="match status" value="1"/>
</dbReference>
<dbReference type="InterPro" id="IPR027417">
    <property type="entry name" value="P-loop_NTPase"/>
</dbReference>
<sequence length="546" mass="58664">MKYLSTLRDTGAVFCKLLARIRGFYPLFALSQLLSLSMDFVYTLMLARAFQSVIDAAISGNGLLLSTLLRYVCAALAVVILWGFGDNCLCNRLQDRLQIRFRREMLRSALAAPLSTPIDLGDFGKRYAADAKAAAQFLLRKISSAILSPLAGGIGGLILLALIHPLLAFTALVIGLLTFLLQKRHVPQADAYATEQSQRESDLSAGMYDMAHNLPVLRMFGAMGMVLERIRRDNAAAMQAGIKLRRATLWQQSCLLLAQFLQTLAMVAVGSALAGQGAISIGEIFACIAYGETVCFMFDGVSSGLAGAQSGRAAGKRVLCALDLPPDILHAHIDASIQPNALVMRCVSLRFGERILLENASLAVRQGEKVALIGPSGSGKTTLAKVLCGLQAVDSGECSLASARFCYVPSSCRLFEGSIAENITGFAPEADGVKLQSVIRLLGLNEWIDSLPEGCETQIEAHGDNLSGGQRQRLALARAMYAENDLYILDEPTAALDAASAQRVIDGLLEGLKDKTILLITHDSEMAARMDVCYKIENGALQEEGV</sequence>
<evidence type="ECO:0000313" key="11">
    <source>
        <dbReference type="Proteomes" id="UP000886884"/>
    </source>
</evidence>
<feature type="transmembrane region" description="Helical" evidence="7">
    <location>
        <begin position="62"/>
        <end position="84"/>
    </location>
</feature>
<dbReference type="InterPro" id="IPR036640">
    <property type="entry name" value="ABC1_TM_sf"/>
</dbReference>
<dbReference type="CDD" id="cd03228">
    <property type="entry name" value="ABCC_MRP_Like"/>
    <property type="match status" value="1"/>
</dbReference>
<dbReference type="InterPro" id="IPR017871">
    <property type="entry name" value="ABC_transporter-like_CS"/>
</dbReference>
<dbReference type="PROSITE" id="PS00211">
    <property type="entry name" value="ABC_TRANSPORTER_1"/>
    <property type="match status" value="1"/>
</dbReference>
<dbReference type="InterPro" id="IPR003593">
    <property type="entry name" value="AAA+_ATPase"/>
</dbReference>
<dbReference type="InterPro" id="IPR003439">
    <property type="entry name" value="ABC_transporter-like_ATP-bd"/>
</dbReference>
<dbReference type="SUPFAM" id="SSF90123">
    <property type="entry name" value="ABC transporter transmembrane region"/>
    <property type="match status" value="1"/>
</dbReference>
<feature type="domain" description="ABC transporter" evidence="8">
    <location>
        <begin position="337"/>
        <end position="546"/>
    </location>
</feature>
<evidence type="ECO:0000256" key="5">
    <source>
        <dbReference type="ARBA" id="ARBA00022989"/>
    </source>
</evidence>
<reference evidence="10" key="1">
    <citation type="submission" date="2020-10" db="EMBL/GenBank/DDBJ databases">
        <authorList>
            <person name="Gilroy R."/>
        </authorList>
    </citation>
    <scope>NUCLEOTIDE SEQUENCE</scope>
    <source>
        <strain evidence="10">CHK183-6373</strain>
    </source>
</reference>
<reference evidence="10" key="2">
    <citation type="journal article" date="2021" name="PeerJ">
        <title>Extensive microbial diversity within the chicken gut microbiome revealed by metagenomics and culture.</title>
        <authorList>
            <person name="Gilroy R."/>
            <person name="Ravi A."/>
            <person name="Getino M."/>
            <person name="Pursley I."/>
            <person name="Horton D.L."/>
            <person name="Alikhan N.F."/>
            <person name="Baker D."/>
            <person name="Gharbi K."/>
            <person name="Hall N."/>
            <person name="Watson M."/>
            <person name="Adriaenssens E.M."/>
            <person name="Foster-Nyarko E."/>
            <person name="Jarju S."/>
            <person name="Secka A."/>
            <person name="Antonio M."/>
            <person name="Oren A."/>
            <person name="Chaudhuri R.R."/>
            <person name="La Ragione R."/>
            <person name="Hildebrand F."/>
            <person name="Pallen M.J."/>
        </authorList>
    </citation>
    <scope>NUCLEOTIDE SEQUENCE</scope>
    <source>
        <strain evidence="10">CHK183-6373</strain>
    </source>
</reference>
<accession>A0A9D1P939</accession>
<dbReference type="GO" id="GO:0005886">
    <property type="term" value="C:plasma membrane"/>
    <property type="evidence" value="ECO:0007669"/>
    <property type="project" value="UniProtKB-SubCell"/>
</dbReference>
<keyword evidence="4 10" id="KW-0067">ATP-binding</keyword>
<keyword evidence="3" id="KW-0547">Nucleotide-binding</keyword>
<dbReference type="PROSITE" id="PS50893">
    <property type="entry name" value="ABC_TRANSPORTER_2"/>
    <property type="match status" value="1"/>
</dbReference>
<organism evidence="10 11">
    <name type="scientific">Candidatus Ornithocaccomicrobium faecavium</name>
    <dbReference type="NCBI Taxonomy" id="2840890"/>
    <lineage>
        <taxon>Bacteria</taxon>
        <taxon>Bacillati</taxon>
        <taxon>Bacillota</taxon>
        <taxon>Clostridia</taxon>
        <taxon>Candidatus Ornithocaccomicrobium</taxon>
    </lineage>
</organism>
<dbReference type="Gene3D" id="3.40.50.300">
    <property type="entry name" value="P-loop containing nucleotide triphosphate hydrolases"/>
    <property type="match status" value="1"/>
</dbReference>
<evidence type="ECO:0000256" key="2">
    <source>
        <dbReference type="ARBA" id="ARBA00022692"/>
    </source>
</evidence>
<dbReference type="GO" id="GO:0005524">
    <property type="term" value="F:ATP binding"/>
    <property type="evidence" value="ECO:0007669"/>
    <property type="project" value="UniProtKB-KW"/>
</dbReference>
<dbReference type="PANTHER" id="PTHR43394">
    <property type="entry name" value="ATP-DEPENDENT PERMEASE MDL1, MITOCHONDRIAL"/>
    <property type="match status" value="1"/>
</dbReference>
<feature type="domain" description="ABC transmembrane type-1" evidence="9">
    <location>
        <begin position="43"/>
        <end position="310"/>
    </location>
</feature>
<feature type="transmembrane region" description="Helical" evidence="7">
    <location>
        <begin position="27"/>
        <end position="50"/>
    </location>
</feature>
<dbReference type="SMART" id="SM00382">
    <property type="entry name" value="AAA"/>
    <property type="match status" value="1"/>
</dbReference>
<keyword evidence="2 7" id="KW-0812">Transmembrane</keyword>
<name>A0A9D1P939_9FIRM</name>
<dbReference type="GO" id="GO:0015421">
    <property type="term" value="F:ABC-type oligopeptide transporter activity"/>
    <property type="evidence" value="ECO:0007669"/>
    <property type="project" value="TreeGrafter"/>
</dbReference>
<dbReference type="Gene3D" id="1.20.1560.10">
    <property type="entry name" value="ABC transporter type 1, transmembrane domain"/>
    <property type="match status" value="1"/>
</dbReference>
<dbReference type="InterPro" id="IPR011527">
    <property type="entry name" value="ABC1_TM_dom"/>
</dbReference>
<dbReference type="InterPro" id="IPR039421">
    <property type="entry name" value="Type_1_exporter"/>
</dbReference>
<dbReference type="Proteomes" id="UP000886884">
    <property type="component" value="Unassembled WGS sequence"/>
</dbReference>
<evidence type="ECO:0000313" key="10">
    <source>
        <dbReference type="EMBL" id="HIV28537.1"/>
    </source>
</evidence>
<dbReference type="PANTHER" id="PTHR43394:SF1">
    <property type="entry name" value="ATP-BINDING CASSETTE SUB-FAMILY B MEMBER 10, MITOCHONDRIAL"/>
    <property type="match status" value="1"/>
</dbReference>
<dbReference type="Pfam" id="PF00005">
    <property type="entry name" value="ABC_tran"/>
    <property type="match status" value="1"/>
</dbReference>
<keyword evidence="5 7" id="KW-1133">Transmembrane helix</keyword>
<comment type="caution">
    <text evidence="10">The sequence shown here is derived from an EMBL/GenBank/DDBJ whole genome shotgun (WGS) entry which is preliminary data.</text>
</comment>
<feature type="transmembrane region" description="Helical" evidence="7">
    <location>
        <begin position="157"/>
        <end position="181"/>
    </location>
</feature>
<comment type="subcellular location">
    <subcellularLocation>
        <location evidence="1">Cell membrane</location>
        <topology evidence="1">Multi-pass membrane protein</topology>
    </subcellularLocation>
</comment>
<evidence type="ECO:0000256" key="1">
    <source>
        <dbReference type="ARBA" id="ARBA00004651"/>
    </source>
</evidence>
<evidence type="ECO:0000256" key="3">
    <source>
        <dbReference type="ARBA" id="ARBA00022741"/>
    </source>
</evidence>
<dbReference type="GO" id="GO:0016887">
    <property type="term" value="F:ATP hydrolysis activity"/>
    <property type="evidence" value="ECO:0007669"/>
    <property type="project" value="InterPro"/>
</dbReference>
<protein>
    <submittedName>
        <fullName evidence="10">ABC transporter ATP-binding protein</fullName>
    </submittedName>
</protein>
<evidence type="ECO:0000259" key="8">
    <source>
        <dbReference type="PROSITE" id="PS50893"/>
    </source>
</evidence>
<evidence type="ECO:0000256" key="4">
    <source>
        <dbReference type="ARBA" id="ARBA00022840"/>
    </source>
</evidence>
<dbReference type="EMBL" id="DVOT01000205">
    <property type="protein sequence ID" value="HIV28537.1"/>
    <property type="molecule type" value="Genomic_DNA"/>
</dbReference>
<dbReference type="AlphaFoldDB" id="A0A9D1P939"/>